<dbReference type="GO" id="GO:0043386">
    <property type="term" value="P:mycotoxin biosynthetic process"/>
    <property type="evidence" value="ECO:0007669"/>
    <property type="project" value="InterPro"/>
</dbReference>
<organism evidence="2 3">
    <name type="scientific">Helicocarpus griseus UAMH5409</name>
    <dbReference type="NCBI Taxonomy" id="1447875"/>
    <lineage>
        <taxon>Eukaryota</taxon>
        <taxon>Fungi</taxon>
        <taxon>Dikarya</taxon>
        <taxon>Ascomycota</taxon>
        <taxon>Pezizomycotina</taxon>
        <taxon>Eurotiomycetes</taxon>
        <taxon>Eurotiomycetidae</taxon>
        <taxon>Onygenales</taxon>
        <taxon>Ajellomycetaceae</taxon>
        <taxon>Helicocarpus</taxon>
    </lineage>
</organism>
<gene>
    <name evidence="2" type="ORF">AJ79_01733</name>
</gene>
<sequence>MERKWHIVSYRHYVLPEPLATKYGLKTGHAKLRPEDGDGHPVLFEFEHHLHCVDILRQATHWNYAYYLKKAKGPFANAPPIVKTHVNYCIDILRQVVMCQPDLGLFGQYWIEDTDEPFVDFHTNHKCKNFHEIREWVIENQMPKEKYRKVKVVKRPGDIVLPTIP</sequence>
<evidence type="ECO:0000313" key="3">
    <source>
        <dbReference type="Proteomes" id="UP000223968"/>
    </source>
</evidence>
<evidence type="ECO:0000313" key="2">
    <source>
        <dbReference type="EMBL" id="PGH16402.1"/>
    </source>
</evidence>
<name>A0A2B7Y6A5_9EURO</name>
<evidence type="ECO:0000256" key="1">
    <source>
        <dbReference type="ARBA" id="ARBA00035112"/>
    </source>
</evidence>
<dbReference type="AlphaFoldDB" id="A0A2B7Y6A5"/>
<comment type="similarity">
    <text evidence="1">Belongs to the ustYa family.</text>
</comment>
<comment type="caution">
    <text evidence="2">The sequence shown here is derived from an EMBL/GenBank/DDBJ whole genome shotgun (WGS) entry which is preliminary data.</text>
</comment>
<dbReference type="OrthoDB" id="3687641at2759"/>
<dbReference type="STRING" id="1447875.A0A2B7Y6A5"/>
<dbReference type="Pfam" id="PF11807">
    <property type="entry name" value="UstYa"/>
    <property type="match status" value="1"/>
</dbReference>
<proteinExistence type="inferred from homology"/>
<protein>
    <recommendedName>
        <fullName evidence="4">Tat pathway signal sequence</fullName>
    </recommendedName>
</protein>
<dbReference type="EMBL" id="PDNB01000017">
    <property type="protein sequence ID" value="PGH16402.1"/>
    <property type="molecule type" value="Genomic_DNA"/>
</dbReference>
<dbReference type="PANTHER" id="PTHR33365">
    <property type="entry name" value="YALI0B05434P"/>
    <property type="match status" value="1"/>
</dbReference>
<dbReference type="Proteomes" id="UP000223968">
    <property type="component" value="Unassembled WGS sequence"/>
</dbReference>
<dbReference type="InterPro" id="IPR021765">
    <property type="entry name" value="UstYa-like"/>
</dbReference>
<keyword evidence="3" id="KW-1185">Reference proteome</keyword>
<dbReference type="PANTHER" id="PTHR33365:SF13">
    <property type="entry name" value="TAT PATHWAY SIGNAL SEQUENCE"/>
    <property type="match status" value="1"/>
</dbReference>
<evidence type="ECO:0008006" key="4">
    <source>
        <dbReference type="Google" id="ProtNLM"/>
    </source>
</evidence>
<accession>A0A2B7Y6A5</accession>
<reference evidence="2 3" key="1">
    <citation type="submission" date="2017-10" db="EMBL/GenBank/DDBJ databases">
        <title>Comparative genomics in systemic dimorphic fungi from Ajellomycetaceae.</title>
        <authorList>
            <person name="Munoz J.F."/>
            <person name="Mcewen J.G."/>
            <person name="Clay O.K."/>
            <person name="Cuomo C.A."/>
        </authorList>
    </citation>
    <scope>NUCLEOTIDE SEQUENCE [LARGE SCALE GENOMIC DNA]</scope>
    <source>
        <strain evidence="2 3">UAMH5409</strain>
    </source>
</reference>